<keyword evidence="4 8" id="KW-0503">Monooxygenase</keyword>
<dbReference type="Proteomes" id="UP000184327">
    <property type="component" value="Unassembled WGS sequence"/>
</dbReference>
<name>A0A1M4TC58_9BURK</name>
<gene>
    <name evidence="8" type="ORF">SAMN02745117_00276</name>
</gene>
<feature type="binding site" evidence="6">
    <location>
        <position position="67"/>
    </location>
    <ligand>
        <name>FMN</name>
        <dbReference type="ChEBI" id="CHEBI:58210"/>
    </ligand>
</feature>
<dbReference type="CDD" id="cd01095">
    <property type="entry name" value="Nitrilotriacetate_monoxgenase"/>
    <property type="match status" value="1"/>
</dbReference>
<dbReference type="PANTHER" id="PTHR30011:SF16">
    <property type="entry name" value="C2H2 FINGER DOMAIN TRANSCRIPTION FACTOR (EUROFUNG)-RELATED"/>
    <property type="match status" value="1"/>
</dbReference>
<dbReference type="InterPro" id="IPR051260">
    <property type="entry name" value="Diverse_substr_monoxygenases"/>
</dbReference>
<feature type="binding site" evidence="6">
    <location>
        <position position="229"/>
    </location>
    <ligand>
        <name>FMN</name>
        <dbReference type="ChEBI" id="CHEBI:58210"/>
    </ligand>
</feature>
<evidence type="ECO:0000313" key="9">
    <source>
        <dbReference type="Proteomes" id="UP000184327"/>
    </source>
</evidence>
<keyword evidence="2 6" id="KW-0288">FMN</keyword>
<dbReference type="Pfam" id="PF00296">
    <property type="entry name" value="Bac_luciferase"/>
    <property type="match status" value="1"/>
</dbReference>
<evidence type="ECO:0000256" key="5">
    <source>
        <dbReference type="ARBA" id="ARBA00033748"/>
    </source>
</evidence>
<comment type="similarity">
    <text evidence="5">Belongs to the NtaA/SnaA/DszA monooxygenase family.</text>
</comment>
<dbReference type="STRING" id="1122156.SAMN02745117_00276"/>
<dbReference type="InterPro" id="IPR016215">
    <property type="entry name" value="NTA_MOA"/>
</dbReference>
<keyword evidence="1 6" id="KW-0285">Flavoprotein</keyword>
<dbReference type="PANTHER" id="PTHR30011">
    <property type="entry name" value="ALKANESULFONATE MONOOXYGENASE-RELATED"/>
    <property type="match status" value="1"/>
</dbReference>
<dbReference type="InterPro" id="IPR036661">
    <property type="entry name" value="Luciferase-like_sf"/>
</dbReference>
<dbReference type="SUPFAM" id="SSF51679">
    <property type="entry name" value="Bacterial luciferase-like"/>
    <property type="match status" value="1"/>
</dbReference>
<evidence type="ECO:0000256" key="3">
    <source>
        <dbReference type="ARBA" id="ARBA00023002"/>
    </source>
</evidence>
<evidence type="ECO:0000256" key="4">
    <source>
        <dbReference type="ARBA" id="ARBA00023033"/>
    </source>
</evidence>
<dbReference type="OrthoDB" id="4505903at2"/>
<dbReference type="AlphaFoldDB" id="A0A1M4TC58"/>
<evidence type="ECO:0000256" key="2">
    <source>
        <dbReference type="ARBA" id="ARBA00022643"/>
    </source>
</evidence>
<evidence type="ECO:0000256" key="1">
    <source>
        <dbReference type="ARBA" id="ARBA00022630"/>
    </source>
</evidence>
<sequence>MSHSHTPDAAQPRRSLHLNVNMLSSGFLPSAWRYADSRPDAFIDIDHYLQIARTAERGKLDALFLADQVSIADRIDLRPINALEPTVLLAALSTATTHIGLIGTASTTYSDPYNLARRFASLDHISHGRVAWNIVTSSDAAASHNFGLNGPLAHTTRYERAAEFVDVVKALWHSWEADALVGDKATGRFADPAKIHAIDHKGTFLDVRGPLNVPRTPQGRPLLVQAGGSGDGRALAARHADAVFSASQSLEEAIAYAHDLRQRAQTFGRDPGSIVVLPGLTTIIGGTVEEAERRKRDLLDLLDIDYAISRLSGVLGIDPSRLHPDRELPDDIPLPQDGGHTFFHATLAQARAHRYTFRQLVYALAGGTGHRVVTGTPEQIADDIEHWFKAGAADGFNLMPDVLPSGLTAFVDGVVPLLQQRGLFRQDYAETTLRERFGLPVPG</sequence>
<feature type="binding site" evidence="6">
    <location>
        <position position="154"/>
    </location>
    <ligand>
        <name>FMN</name>
        <dbReference type="ChEBI" id="CHEBI:58210"/>
    </ligand>
</feature>
<protein>
    <submittedName>
        <fullName evidence="8">FMN-dependent oxidoreductase, nitrilotriacetate monooxygenase family</fullName>
    </submittedName>
</protein>
<reference evidence="8 9" key="1">
    <citation type="submission" date="2016-11" db="EMBL/GenBank/DDBJ databases">
        <authorList>
            <person name="Jaros S."/>
            <person name="Januszkiewicz K."/>
            <person name="Wedrychowicz H."/>
        </authorList>
    </citation>
    <scope>NUCLEOTIDE SEQUENCE [LARGE SCALE GENOMIC DNA]</scope>
    <source>
        <strain evidence="8 9">DSM 16112</strain>
    </source>
</reference>
<dbReference type="Gene3D" id="3.20.20.30">
    <property type="entry name" value="Luciferase-like domain"/>
    <property type="match status" value="1"/>
</dbReference>
<evidence type="ECO:0000259" key="7">
    <source>
        <dbReference type="Pfam" id="PF00296"/>
    </source>
</evidence>
<feature type="binding site" evidence="6">
    <location>
        <position position="104"/>
    </location>
    <ligand>
        <name>FMN</name>
        <dbReference type="ChEBI" id="CHEBI:58210"/>
    </ligand>
</feature>
<organism evidence="8 9">
    <name type="scientific">Lampropedia hyalina DSM 16112</name>
    <dbReference type="NCBI Taxonomy" id="1122156"/>
    <lineage>
        <taxon>Bacteria</taxon>
        <taxon>Pseudomonadati</taxon>
        <taxon>Pseudomonadota</taxon>
        <taxon>Betaproteobacteria</taxon>
        <taxon>Burkholderiales</taxon>
        <taxon>Comamonadaceae</taxon>
        <taxon>Lampropedia</taxon>
    </lineage>
</organism>
<feature type="binding site" evidence="6">
    <location>
        <position position="158"/>
    </location>
    <ligand>
        <name>FMN</name>
        <dbReference type="ChEBI" id="CHEBI:58210"/>
    </ligand>
</feature>
<dbReference type="RefSeq" id="WP_073353762.1">
    <property type="nucleotide sequence ID" value="NZ_FQUZ01000002.1"/>
</dbReference>
<dbReference type="GO" id="GO:0004497">
    <property type="term" value="F:monooxygenase activity"/>
    <property type="evidence" value="ECO:0007669"/>
    <property type="project" value="UniProtKB-KW"/>
</dbReference>
<dbReference type="NCBIfam" id="TIGR03860">
    <property type="entry name" value="FMN_nitrolo"/>
    <property type="match status" value="1"/>
</dbReference>
<feature type="domain" description="Luciferase-like" evidence="7">
    <location>
        <begin position="37"/>
        <end position="392"/>
    </location>
</feature>
<keyword evidence="3" id="KW-0560">Oxidoreductase</keyword>
<dbReference type="EMBL" id="FQUZ01000002">
    <property type="protein sequence ID" value="SHE41847.1"/>
    <property type="molecule type" value="Genomic_DNA"/>
</dbReference>
<accession>A0A1M4TC58</accession>
<dbReference type="InterPro" id="IPR011251">
    <property type="entry name" value="Luciferase-like_dom"/>
</dbReference>
<keyword evidence="9" id="KW-1185">Reference proteome</keyword>
<evidence type="ECO:0000256" key="6">
    <source>
        <dbReference type="PIRSR" id="PIRSR000337-1"/>
    </source>
</evidence>
<dbReference type="GO" id="GO:0016705">
    <property type="term" value="F:oxidoreductase activity, acting on paired donors, with incorporation or reduction of molecular oxygen"/>
    <property type="evidence" value="ECO:0007669"/>
    <property type="project" value="InterPro"/>
</dbReference>
<evidence type="ECO:0000313" key="8">
    <source>
        <dbReference type="EMBL" id="SHE41847.1"/>
    </source>
</evidence>
<dbReference type="PIRSF" id="PIRSF000337">
    <property type="entry name" value="NTA_MOA"/>
    <property type="match status" value="1"/>
</dbReference>
<proteinExistence type="inferred from homology"/>